<feature type="compositionally biased region" description="Basic and acidic residues" evidence="1">
    <location>
        <begin position="867"/>
        <end position="880"/>
    </location>
</feature>
<protein>
    <submittedName>
        <fullName evidence="2">Uncharacterized protein</fullName>
    </submittedName>
</protein>
<evidence type="ECO:0000313" key="2">
    <source>
        <dbReference type="EMBL" id="KIK17492.1"/>
    </source>
</evidence>
<dbReference type="Proteomes" id="UP000054018">
    <property type="component" value="Unassembled WGS sequence"/>
</dbReference>
<feature type="compositionally biased region" description="Polar residues" evidence="1">
    <location>
        <begin position="558"/>
        <end position="582"/>
    </location>
</feature>
<feature type="compositionally biased region" description="Polar residues" evidence="1">
    <location>
        <begin position="136"/>
        <end position="158"/>
    </location>
</feature>
<feature type="compositionally biased region" description="Polar residues" evidence="1">
    <location>
        <begin position="391"/>
        <end position="406"/>
    </location>
</feature>
<feature type="region of interest" description="Disordered" evidence="1">
    <location>
        <begin position="1"/>
        <end position="158"/>
    </location>
</feature>
<evidence type="ECO:0000313" key="3">
    <source>
        <dbReference type="Proteomes" id="UP000054018"/>
    </source>
</evidence>
<dbReference type="STRING" id="765257.A0A0C9Z502"/>
<feature type="compositionally biased region" description="Low complexity" evidence="1">
    <location>
        <begin position="107"/>
        <end position="119"/>
    </location>
</feature>
<dbReference type="HOGENOM" id="CLU_322399_0_0_1"/>
<feature type="compositionally biased region" description="Low complexity" evidence="1">
    <location>
        <begin position="708"/>
        <end position="727"/>
    </location>
</feature>
<feature type="compositionally biased region" description="Low complexity" evidence="1">
    <location>
        <begin position="234"/>
        <end position="250"/>
    </location>
</feature>
<feature type="compositionally biased region" description="Polar residues" evidence="1">
    <location>
        <begin position="75"/>
        <end position="90"/>
    </location>
</feature>
<dbReference type="EMBL" id="KN833826">
    <property type="protein sequence ID" value="KIK17492.1"/>
    <property type="molecule type" value="Genomic_DNA"/>
</dbReference>
<feature type="compositionally biased region" description="Polar residues" evidence="1">
    <location>
        <begin position="12"/>
        <end position="31"/>
    </location>
</feature>
<feature type="compositionally biased region" description="Acidic residues" evidence="1">
    <location>
        <begin position="47"/>
        <end position="59"/>
    </location>
</feature>
<feature type="compositionally biased region" description="Low complexity" evidence="1">
    <location>
        <begin position="881"/>
        <end position="891"/>
    </location>
</feature>
<sequence>MRKPWAQRPAGPSQSPTIGQTESPVSATGYQQGQGGHEADVTSAMETEFDTETEGEDTAGDSRQMPPPPMPASLDPTTVSSLAHAHTQSFMHHPVVVRSSSPHHHISTASSTSSTSTSTVNAPDSPRVIPPRWLPSRTSPTSNMSSTSGQMNSPQTPSELHVAPVSVAAAVQAPLPTLSSSTSPAQQLIQSSLSQPLPLRQQLSSYTNVLTNISPSLPFSKLSLLSPDVDATISQSGGPVVSLSSVSSERSTVDKTPVSTSSNVLSSPPRAQSPVVIPASVQTNHSSSQVSTDTKHAPSTETHHVRFVSPEVLSGLSSLASRNNDANGVRRDAEVEVDILGGMEGIDGVNADAGRNGSLAVNEAMDVDVDVSGDVSVLEHSHGEHSAHWSGDTSSCANDPSISSNGLGPHDEQPIPDQPSSQPLDVSVVPETSHVEAQPPHTPTPHQPEPKPEPSQPARVPSPPPPPKVKMSLKDFVLRKKKQREEEMAAKSILSPVSPSADMALPPSPGLGGVEIGTSGVEPTEATVTPGGRECERDNPQISVTVPDGYPKGDGDPSSANVSRDVGCTNQDSVASPENSQKQVDRQESLPSKSEPRRQAGITVEECKLSPPPLPPLTPLRVPDEGQVIQTQTKGSPVADLNTAEKLEAREDALRNGANGANDRMHDFVSFAPEPPPPPLNSLAASINHVDSSASTSATPAPTPTPTPSSMSTSSTSNSRATSVSTSLPMHPSQYPRAPYQGSATSRRVSHEDGEIPNSAPSKSYVPRSHTPPTQPRSFQAPRPSSPGYSPGPSTSRRPPPPPPPRSGPSTGPSSAGTNALPRSVPSGPRALRGTMNQSSSSSYTPSYPPPPPRPYSGSQYIPRGPSADRDRLDRERDRSWSASSRPRGRAGSTGWGR</sequence>
<feature type="compositionally biased region" description="Basic and acidic residues" evidence="1">
    <location>
        <begin position="643"/>
        <end position="654"/>
    </location>
</feature>
<dbReference type="AlphaFoldDB" id="A0A0C9Z502"/>
<accession>A0A0C9Z502</accession>
<name>A0A0C9Z502_9AGAM</name>
<keyword evidence="3" id="KW-1185">Reference proteome</keyword>
<feature type="compositionally biased region" description="Basic and acidic residues" evidence="1">
    <location>
        <begin position="583"/>
        <end position="598"/>
    </location>
</feature>
<reference evidence="3" key="2">
    <citation type="submission" date="2015-01" db="EMBL/GenBank/DDBJ databases">
        <title>Evolutionary Origins and Diversification of the Mycorrhizal Mutualists.</title>
        <authorList>
            <consortium name="DOE Joint Genome Institute"/>
            <consortium name="Mycorrhizal Genomics Consortium"/>
            <person name="Kohler A."/>
            <person name="Kuo A."/>
            <person name="Nagy L.G."/>
            <person name="Floudas D."/>
            <person name="Copeland A."/>
            <person name="Barry K.W."/>
            <person name="Cichocki N."/>
            <person name="Veneault-Fourrey C."/>
            <person name="LaButti K."/>
            <person name="Lindquist E.A."/>
            <person name="Lipzen A."/>
            <person name="Lundell T."/>
            <person name="Morin E."/>
            <person name="Murat C."/>
            <person name="Riley R."/>
            <person name="Ohm R."/>
            <person name="Sun H."/>
            <person name="Tunlid A."/>
            <person name="Henrissat B."/>
            <person name="Grigoriev I.V."/>
            <person name="Hibbett D.S."/>
            <person name="Martin F."/>
        </authorList>
    </citation>
    <scope>NUCLEOTIDE SEQUENCE [LARGE SCALE GENOMIC DNA]</scope>
    <source>
        <strain evidence="3">441</strain>
    </source>
</reference>
<reference evidence="2 3" key="1">
    <citation type="submission" date="2014-04" db="EMBL/GenBank/DDBJ databases">
        <authorList>
            <consortium name="DOE Joint Genome Institute"/>
            <person name="Kuo A."/>
            <person name="Kohler A."/>
            <person name="Costa M.D."/>
            <person name="Nagy L.G."/>
            <person name="Floudas D."/>
            <person name="Copeland A."/>
            <person name="Barry K.W."/>
            <person name="Cichocki N."/>
            <person name="Veneault-Fourrey C."/>
            <person name="LaButti K."/>
            <person name="Lindquist E.A."/>
            <person name="Lipzen A."/>
            <person name="Lundell T."/>
            <person name="Morin E."/>
            <person name="Murat C."/>
            <person name="Sun H."/>
            <person name="Tunlid A."/>
            <person name="Henrissat B."/>
            <person name="Grigoriev I.V."/>
            <person name="Hibbett D.S."/>
            <person name="Martin F."/>
            <person name="Nordberg H.P."/>
            <person name="Cantor M.N."/>
            <person name="Hua S.X."/>
        </authorList>
    </citation>
    <scope>NUCLEOTIDE SEQUENCE [LARGE SCALE GENOMIC DNA]</scope>
    <source>
        <strain evidence="2 3">441</strain>
    </source>
</reference>
<feature type="compositionally biased region" description="Polar residues" evidence="1">
    <location>
        <begin position="257"/>
        <end position="270"/>
    </location>
</feature>
<feature type="compositionally biased region" description="Basic and acidic residues" evidence="1">
    <location>
        <begin position="472"/>
        <end position="489"/>
    </location>
</feature>
<feature type="compositionally biased region" description="Low complexity" evidence="1">
    <location>
        <begin position="782"/>
        <end position="797"/>
    </location>
</feature>
<feature type="region of interest" description="Disordered" evidence="1">
    <location>
        <begin position="379"/>
        <end position="898"/>
    </location>
</feature>
<gene>
    <name evidence="2" type="ORF">PISMIDRAFT_225017</name>
</gene>
<feature type="compositionally biased region" description="Polar residues" evidence="1">
    <location>
        <begin position="280"/>
        <end position="292"/>
    </location>
</feature>
<feature type="compositionally biased region" description="Basic and acidic residues" evidence="1">
    <location>
        <begin position="293"/>
        <end position="304"/>
    </location>
</feature>
<feature type="compositionally biased region" description="Pro residues" evidence="1">
    <location>
        <begin position="798"/>
        <end position="807"/>
    </location>
</feature>
<dbReference type="OrthoDB" id="79252at2759"/>
<feature type="region of interest" description="Disordered" evidence="1">
    <location>
        <begin position="233"/>
        <end position="305"/>
    </location>
</feature>
<organism evidence="2 3">
    <name type="scientific">Pisolithus microcarpus 441</name>
    <dbReference type="NCBI Taxonomy" id="765257"/>
    <lineage>
        <taxon>Eukaryota</taxon>
        <taxon>Fungi</taxon>
        <taxon>Dikarya</taxon>
        <taxon>Basidiomycota</taxon>
        <taxon>Agaricomycotina</taxon>
        <taxon>Agaricomycetes</taxon>
        <taxon>Agaricomycetidae</taxon>
        <taxon>Boletales</taxon>
        <taxon>Sclerodermatineae</taxon>
        <taxon>Pisolithaceae</taxon>
        <taxon>Pisolithus</taxon>
    </lineage>
</organism>
<evidence type="ECO:0000256" key="1">
    <source>
        <dbReference type="SAM" id="MobiDB-lite"/>
    </source>
</evidence>
<proteinExistence type="predicted"/>